<reference evidence="2" key="1">
    <citation type="submission" date="2022-10" db="EMBL/GenBank/DDBJ databases">
        <title>WGS of marine actinomycetes from Thailand.</title>
        <authorList>
            <person name="Thawai C."/>
        </authorList>
    </citation>
    <scope>NUCLEOTIDE SEQUENCE</scope>
    <source>
        <strain evidence="2">SW21</strain>
    </source>
</reference>
<dbReference type="EMBL" id="JAPKFM010000017">
    <property type="protein sequence ID" value="MCX2965534.1"/>
    <property type="molecule type" value="Genomic_DNA"/>
</dbReference>
<name>A0A9X3I6H5_9ACTN</name>
<comment type="caution">
    <text evidence="2">The sequence shown here is derived from an EMBL/GenBank/DDBJ whole genome shotgun (WGS) entry which is preliminary data.</text>
</comment>
<accession>A0A9X3I6H5</accession>
<keyword evidence="3" id="KW-1185">Reference proteome</keyword>
<evidence type="ECO:0000313" key="2">
    <source>
        <dbReference type="EMBL" id="MCX2965534.1"/>
    </source>
</evidence>
<dbReference type="RefSeq" id="WP_266062641.1">
    <property type="nucleotide sequence ID" value="NZ_JAPKFM010000017.1"/>
</dbReference>
<dbReference type="Proteomes" id="UP001143347">
    <property type="component" value="Unassembled WGS sequence"/>
</dbReference>
<dbReference type="PANTHER" id="PTHR36151:SF3">
    <property type="entry name" value="ER-BOUND OXYGENASE MPAB_MPAB'_RUBBER OXYGENASE CATALYTIC DOMAIN-CONTAINING PROTEIN"/>
    <property type="match status" value="1"/>
</dbReference>
<dbReference type="InterPro" id="IPR018713">
    <property type="entry name" value="MPAB/Lcp_cat_dom"/>
</dbReference>
<feature type="domain" description="ER-bound oxygenase mpaB/mpaB'/Rubber oxygenase catalytic" evidence="1">
    <location>
        <begin position="136"/>
        <end position="323"/>
    </location>
</feature>
<proteinExistence type="predicted"/>
<evidence type="ECO:0000313" key="3">
    <source>
        <dbReference type="Proteomes" id="UP001143347"/>
    </source>
</evidence>
<organism evidence="2 3">
    <name type="scientific">Gordonia aquimaris</name>
    <dbReference type="NCBI Taxonomy" id="2984863"/>
    <lineage>
        <taxon>Bacteria</taxon>
        <taxon>Bacillati</taxon>
        <taxon>Actinomycetota</taxon>
        <taxon>Actinomycetes</taxon>
        <taxon>Mycobacteriales</taxon>
        <taxon>Gordoniaceae</taxon>
        <taxon>Gordonia</taxon>
    </lineage>
</organism>
<dbReference type="GO" id="GO:0016491">
    <property type="term" value="F:oxidoreductase activity"/>
    <property type="evidence" value="ECO:0007669"/>
    <property type="project" value="InterPro"/>
</dbReference>
<evidence type="ECO:0000259" key="1">
    <source>
        <dbReference type="Pfam" id="PF09995"/>
    </source>
</evidence>
<gene>
    <name evidence="2" type="ORF">OSB52_15690</name>
</gene>
<dbReference type="PANTHER" id="PTHR36151">
    <property type="entry name" value="BLR2777 PROTEIN"/>
    <property type="match status" value="1"/>
</dbReference>
<dbReference type="AlphaFoldDB" id="A0A9X3I6H5"/>
<protein>
    <submittedName>
        <fullName evidence="2">Oxygenase MpaB family protein</fullName>
    </submittedName>
</protein>
<sequence>MSRGDCCRLRIDAAAAMGNTCFPWLTDRLIRRVSSPSSALRDFRGSSESAAPQRKHHRAWAVDSVEDDGYFGRRSLSWTILGATPVPLMIAQVTNLLEAPHVDFQSVMLDHDPLYPTNRKKQRAWRGDPATKGGRITDRLRRTVVGPLPIIFGDRETARRCADRLVAYHRPMQGINSDDGEMYSAVDPDTMLFASVTIAHGAVLAYERFVFRDRRFPRRLPECDRDQFFAETAELAVLMGVPRDRIPVTARDVAHYYRSQSSKYRKRQGYFASQLRTAKSQFRLTDADTAGTMAADLLLVGTTFLAYGAIPRPCRRLHRIPRIADPLLDLLYLASLPAFALLHVGRLGPRLVDAFIGEDNAEAIRRS</sequence>
<dbReference type="Pfam" id="PF09995">
    <property type="entry name" value="MPAB_Lcp_cat"/>
    <property type="match status" value="1"/>
</dbReference>